<feature type="transmembrane region" description="Helical" evidence="7">
    <location>
        <begin position="235"/>
        <end position="253"/>
    </location>
</feature>
<dbReference type="PANTHER" id="PTHR23502:SF7">
    <property type="entry name" value="DRUG_PROTON ANTIPORTER YHK8-RELATED"/>
    <property type="match status" value="1"/>
</dbReference>
<accession>A0AB34L162</accession>
<dbReference type="GO" id="GO:0042908">
    <property type="term" value="P:xenobiotic transport"/>
    <property type="evidence" value="ECO:0007669"/>
    <property type="project" value="UniProtKB-ARBA"/>
</dbReference>
<proteinExistence type="inferred from homology"/>
<dbReference type="Pfam" id="PF07690">
    <property type="entry name" value="MFS_1"/>
    <property type="match status" value="1"/>
</dbReference>
<dbReference type="RefSeq" id="XP_069232897.1">
    <property type="nucleotide sequence ID" value="XM_069370099.1"/>
</dbReference>
<feature type="transmembrane region" description="Helical" evidence="7">
    <location>
        <begin position="374"/>
        <end position="396"/>
    </location>
</feature>
<comment type="similarity">
    <text evidence="2">Belongs to the major facilitator superfamily.</text>
</comment>
<keyword evidence="3 7" id="KW-0812">Transmembrane</keyword>
<feature type="compositionally biased region" description="Polar residues" evidence="6">
    <location>
        <begin position="37"/>
        <end position="69"/>
    </location>
</feature>
<dbReference type="PROSITE" id="PS00216">
    <property type="entry name" value="SUGAR_TRANSPORT_1"/>
    <property type="match status" value="1"/>
</dbReference>
<dbReference type="GO" id="GO:0005886">
    <property type="term" value="C:plasma membrane"/>
    <property type="evidence" value="ECO:0007669"/>
    <property type="project" value="TreeGrafter"/>
</dbReference>
<feature type="compositionally biased region" description="Basic and acidic residues" evidence="6">
    <location>
        <begin position="102"/>
        <end position="111"/>
    </location>
</feature>
<evidence type="ECO:0000256" key="6">
    <source>
        <dbReference type="SAM" id="MobiDB-lite"/>
    </source>
</evidence>
<feature type="transmembrane region" description="Helical" evidence="7">
    <location>
        <begin position="408"/>
        <end position="428"/>
    </location>
</feature>
<evidence type="ECO:0000313" key="10">
    <source>
        <dbReference type="Proteomes" id="UP000803884"/>
    </source>
</evidence>
<feature type="transmembrane region" description="Helical" evidence="7">
    <location>
        <begin position="294"/>
        <end position="314"/>
    </location>
</feature>
<dbReference type="EMBL" id="JAAQHG020000004">
    <property type="protein sequence ID" value="KAL1589792.1"/>
    <property type="molecule type" value="Genomic_DNA"/>
</dbReference>
<sequence>MDPEKGSLAADAAANADRRRESVESDGPHVHDDEDAAQTSIARKKTSNSNYLTPLHSTRSRSSVRSQKSYAGADGYTHFAHEDEERPEPPGANGAAGSKNAHGNDGDASEKDFEVRWTGPEDPQNPKSAGWAPLWRKWTIVLLGSASSMCVTFASALYTSAYGGIEREFAISRLAATVGLSIFVCGLGLGPMFLSPLSEFYGRRPIYLCAFGMYFVWLIPCARAENLATMLVARFLDGLSGSAFLSVAGGTVGDTFPKEKLSMPMMIYSAAPFCGPLLGPVVGNFIASYKSWRWCFYVLMMWAGVNWLLLFFFVPETYSPVLLRRKARQLRKETGDQRWKAPIEMMNKSVTKTVMLSCVRPFQLLFFEPMCLNLCLLSAILLGVLYLFFGAFPLVFGNNHGFNLWQTGLTFLGLFVGNVIGVSCDPLWRRNYDRLVRNNGGISEPEFRLPPTILGAALVPISLFGFGWTTFPWVHWIVPIIFSGLFGIGNIFCFSGIFTFLVECYPLYSASALAANSFARSSFAAAFPLFGVQMYNALDYQWASSLLGFVALAMAPFPILFFKFGKRLRGTSRFAQAS</sequence>
<keyword evidence="5 7" id="KW-0472">Membrane</keyword>
<dbReference type="InterPro" id="IPR036259">
    <property type="entry name" value="MFS_trans_sf"/>
</dbReference>
<feature type="region of interest" description="Disordered" evidence="6">
    <location>
        <begin position="81"/>
        <end position="111"/>
    </location>
</feature>
<evidence type="ECO:0000256" key="4">
    <source>
        <dbReference type="ARBA" id="ARBA00022989"/>
    </source>
</evidence>
<evidence type="ECO:0000256" key="3">
    <source>
        <dbReference type="ARBA" id="ARBA00022692"/>
    </source>
</evidence>
<feature type="region of interest" description="Disordered" evidence="6">
    <location>
        <begin position="1"/>
        <end position="69"/>
    </location>
</feature>
<evidence type="ECO:0000259" key="8">
    <source>
        <dbReference type="PROSITE" id="PS50850"/>
    </source>
</evidence>
<dbReference type="Proteomes" id="UP000803884">
    <property type="component" value="Unassembled WGS sequence"/>
</dbReference>
<dbReference type="InterPro" id="IPR005829">
    <property type="entry name" value="Sugar_transporter_CS"/>
</dbReference>
<dbReference type="SUPFAM" id="SSF103473">
    <property type="entry name" value="MFS general substrate transporter"/>
    <property type="match status" value="1"/>
</dbReference>
<protein>
    <recommendedName>
        <fullName evidence="8">Major facilitator superfamily (MFS) profile domain-containing protein</fullName>
    </recommendedName>
</protein>
<feature type="compositionally biased region" description="Basic and acidic residues" evidence="6">
    <location>
        <begin position="16"/>
        <end position="32"/>
    </location>
</feature>
<feature type="transmembrane region" description="Helical" evidence="7">
    <location>
        <begin position="205"/>
        <end position="223"/>
    </location>
</feature>
<evidence type="ECO:0000256" key="7">
    <source>
        <dbReference type="SAM" id="Phobius"/>
    </source>
</evidence>
<feature type="transmembrane region" description="Helical" evidence="7">
    <location>
        <begin position="449"/>
        <end position="470"/>
    </location>
</feature>
<evidence type="ECO:0000313" key="9">
    <source>
        <dbReference type="EMBL" id="KAL1589792.1"/>
    </source>
</evidence>
<dbReference type="InterPro" id="IPR011701">
    <property type="entry name" value="MFS"/>
</dbReference>
<feature type="transmembrane region" description="Helical" evidence="7">
    <location>
        <begin position="265"/>
        <end position="287"/>
    </location>
</feature>
<dbReference type="AlphaFoldDB" id="A0AB34L162"/>
<dbReference type="GeneID" id="96002937"/>
<dbReference type="PROSITE" id="PS50850">
    <property type="entry name" value="MFS"/>
    <property type="match status" value="1"/>
</dbReference>
<evidence type="ECO:0000256" key="1">
    <source>
        <dbReference type="ARBA" id="ARBA00004141"/>
    </source>
</evidence>
<dbReference type="PANTHER" id="PTHR23502">
    <property type="entry name" value="MAJOR FACILITATOR SUPERFAMILY"/>
    <property type="match status" value="1"/>
</dbReference>
<comment type="subcellular location">
    <subcellularLocation>
        <location evidence="1">Membrane</location>
        <topology evidence="1">Multi-pass membrane protein</topology>
    </subcellularLocation>
</comment>
<dbReference type="CDD" id="cd17323">
    <property type="entry name" value="MFS_Tpo1_MDR_like"/>
    <property type="match status" value="1"/>
</dbReference>
<dbReference type="GO" id="GO:0022857">
    <property type="term" value="F:transmembrane transporter activity"/>
    <property type="evidence" value="ECO:0007669"/>
    <property type="project" value="InterPro"/>
</dbReference>
<gene>
    <name evidence="9" type="ORF">WHR41_01493</name>
</gene>
<dbReference type="Gene3D" id="1.20.1250.20">
    <property type="entry name" value="MFS general substrate transporter like domains"/>
    <property type="match status" value="1"/>
</dbReference>
<dbReference type="GO" id="GO:0140115">
    <property type="term" value="P:export across plasma membrane"/>
    <property type="evidence" value="ECO:0007669"/>
    <property type="project" value="UniProtKB-ARBA"/>
</dbReference>
<organism evidence="9 10">
    <name type="scientific">Cladosporium halotolerans</name>
    <dbReference type="NCBI Taxonomy" id="1052096"/>
    <lineage>
        <taxon>Eukaryota</taxon>
        <taxon>Fungi</taxon>
        <taxon>Dikarya</taxon>
        <taxon>Ascomycota</taxon>
        <taxon>Pezizomycotina</taxon>
        <taxon>Dothideomycetes</taxon>
        <taxon>Dothideomycetidae</taxon>
        <taxon>Cladosporiales</taxon>
        <taxon>Cladosporiaceae</taxon>
        <taxon>Cladosporium</taxon>
    </lineage>
</organism>
<comment type="caution">
    <text evidence="9">The sequence shown here is derived from an EMBL/GenBank/DDBJ whole genome shotgun (WGS) entry which is preliminary data.</text>
</comment>
<feature type="transmembrane region" description="Helical" evidence="7">
    <location>
        <begin position="170"/>
        <end position="193"/>
    </location>
</feature>
<reference evidence="9 10" key="1">
    <citation type="journal article" date="2020" name="Microbiol. Resour. Announc.">
        <title>Draft Genome Sequence of a Cladosporium Species Isolated from the Mesophotic Ascidian Didemnum maculosum.</title>
        <authorList>
            <person name="Gioti A."/>
            <person name="Siaperas R."/>
            <person name="Nikolaivits E."/>
            <person name="Le Goff G."/>
            <person name="Ouazzani J."/>
            <person name="Kotoulas G."/>
            <person name="Topakas E."/>
        </authorList>
    </citation>
    <scope>NUCLEOTIDE SEQUENCE [LARGE SCALE GENOMIC DNA]</scope>
    <source>
        <strain evidence="9 10">TM138-S3</strain>
    </source>
</reference>
<feature type="transmembrane region" description="Helical" evidence="7">
    <location>
        <begin position="138"/>
        <end position="158"/>
    </location>
</feature>
<keyword evidence="4 7" id="KW-1133">Transmembrane helix</keyword>
<keyword evidence="10" id="KW-1185">Reference proteome</keyword>
<feature type="domain" description="Major facilitator superfamily (MFS) profile" evidence="8">
    <location>
        <begin position="140"/>
        <end position="568"/>
    </location>
</feature>
<evidence type="ECO:0000256" key="5">
    <source>
        <dbReference type="ARBA" id="ARBA00023136"/>
    </source>
</evidence>
<dbReference type="FunFam" id="1.20.1250.20:FF:000082">
    <property type="entry name" value="MFS multidrug transporter, putative"/>
    <property type="match status" value="1"/>
</dbReference>
<name>A0AB34L162_9PEZI</name>
<feature type="transmembrane region" description="Helical" evidence="7">
    <location>
        <begin position="542"/>
        <end position="562"/>
    </location>
</feature>
<feature type="transmembrane region" description="Helical" evidence="7">
    <location>
        <begin position="476"/>
        <end position="501"/>
    </location>
</feature>
<evidence type="ECO:0000256" key="2">
    <source>
        <dbReference type="ARBA" id="ARBA00008335"/>
    </source>
</evidence>
<dbReference type="InterPro" id="IPR020846">
    <property type="entry name" value="MFS_dom"/>
</dbReference>